<dbReference type="PANTHER" id="PTHR28047">
    <property type="entry name" value="PROTEIN DCG1"/>
    <property type="match status" value="1"/>
</dbReference>
<dbReference type="Pfam" id="PF01177">
    <property type="entry name" value="Asp_Glu_race"/>
    <property type="match status" value="1"/>
</dbReference>
<dbReference type="EMBL" id="CM003106">
    <property type="protein sequence ID" value="KUI72807.1"/>
    <property type="molecule type" value="Genomic_DNA"/>
</dbReference>
<evidence type="ECO:0008006" key="4">
    <source>
        <dbReference type="Google" id="ProtNLM"/>
    </source>
</evidence>
<dbReference type="InterPro" id="IPR015942">
    <property type="entry name" value="Asp/Glu/hydantoin_racemase"/>
</dbReference>
<dbReference type="PANTHER" id="PTHR28047:SF5">
    <property type="entry name" value="PROTEIN DCG1"/>
    <property type="match status" value="1"/>
</dbReference>
<dbReference type="Gene3D" id="3.40.50.12500">
    <property type="match status" value="1"/>
</dbReference>
<sequence>MTTRPLRRNIRLLVINPNSSHGMTDAMDSAIRTLDLPHSVEITMYTAPPESPASINDGKDIKASEEVVMKNLHETGILKIYDGALVACYSVHTLVDRIATAGDHRFPVTGIFEASILTTLPLLQREDDGATGWGIVTTGKFWEDHLTAGIKNYLGQSGEQDNSLFLGVHSTGLSAADFHSGHVSPELIRQRLKGATKRLLHKGPVHCVVMGCAGMAGLEDMVRSTVREEYSQAMAERVFVIDGVRAGIGALEQMVKNKRMFQDPRLPVI</sequence>
<dbReference type="OrthoDB" id="412018at2759"/>
<dbReference type="Proteomes" id="UP000078559">
    <property type="component" value="Chromosome 9"/>
</dbReference>
<evidence type="ECO:0000313" key="3">
    <source>
        <dbReference type="Proteomes" id="UP000078559"/>
    </source>
</evidence>
<accession>A0A194W938</accession>
<organism evidence="2 3">
    <name type="scientific">Cytospora mali</name>
    <name type="common">Apple Valsa canker fungus</name>
    <name type="synonym">Valsa mali</name>
    <dbReference type="NCBI Taxonomy" id="578113"/>
    <lineage>
        <taxon>Eukaryota</taxon>
        <taxon>Fungi</taxon>
        <taxon>Dikarya</taxon>
        <taxon>Ascomycota</taxon>
        <taxon>Pezizomycotina</taxon>
        <taxon>Sordariomycetes</taxon>
        <taxon>Sordariomycetidae</taxon>
        <taxon>Diaporthales</taxon>
        <taxon>Cytosporaceae</taxon>
        <taxon>Cytospora</taxon>
    </lineage>
</organism>
<dbReference type="SMR" id="A0A194W938"/>
<proteinExistence type="inferred from homology"/>
<evidence type="ECO:0000256" key="1">
    <source>
        <dbReference type="ARBA" id="ARBA00038414"/>
    </source>
</evidence>
<gene>
    <name evidence="2" type="ORF">VM1G_08664</name>
</gene>
<dbReference type="InterPro" id="IPR053714">
    <property type="entry name" value="Iso_Racemase_Enz_sf"/>
</dbReference>
<dbReference type="InterPro" id="IPR052186">
    <property type="entry name" value="Hydantoin_racemase-like"/>
</dbReference>
<dbReference type="AlphaFoldDB" id="A0A194W938"/>
<reference evidence="2" key="1">
    <citation type="submission" date="2014-12" db="EMBL/GenBank/DDBJ databases">
        <title>Genome Sequence of Valsa Canker Pathogens Uncovers a Specific Adaption of Colonization on Woody Bark.</title>
        <authorList>
            <person name="Yin Z."/>
            <person name="Liu H."/>
            <person name="Gao X."/>
            <person name="Li Z."/>
            <person name="Song N."/>
            <person name="Ke X."/>
            <person name="Dai Q."/>
            <person name="Wu Y."/>
            <person name="Sun Y."/>
            <person name="Xu J.-R."/>
            <person name="Kang Z.K."/>
            <person name="Wang L."/>
            <person name="Huang L."/>
        </authorList>
    </citation>
    <scope>NUCLEOTIDE SEQUENCE [LARGE SCALE GENOMIC DNA]</scope>
    <source>
        <strain evidence="2">03-8</strain>
    </source>
</reference>
<keyword evidence="3" id="KW-1185">Reference proteome</keyword>
<evidence type="ECO:0000313" key="2">
    <source>
        <dbReference type="EMBL" id="KUI72807.1"/>
    </source>
</evidence>
<name>A0A194W938_CYTMA</name>
<comment type="similarity">
    <text evidence="1">Belongs to the HyuE racemase family.</text>
</comment>
<dbReference type="GO" id="GO:0047661">
    <property type="term" value="F:amino-acid racemase activity"/>
    <property type="evidence" value="ECO:0007669"/>
    <property type="project" value="InterPro"/>
</dbReference>
<protein>
    <recommendedName>
        <fullName evidence="4">Hydantoin racemase</fullName>
    </recommendedName>
</protein>